<feature type="binding site" evidence="9">
    <location>
        <position position="392"/>
    </location>
    <ligand>
        <name>(2R)-2-phosphoglycerate</name>
        <dbReference type="ChEBI" id="CHEBI:58289"/>
    </ligand>
</feature>
<evidence type="ECO:0000256" key="4">
    <source>
        <dbReference type="ARBA" id="ARBA00017068"/>
    </source>
</evidence>
<accession>A0A1F4YFN6</accession>
<dbReference type="Gene3D" id="3.20.20.120">
    <property type="entry name" value="Enolase-like C-terminal domain"/>
    <property type="match status" value="1"/>
</dbReference>
<sequence>MPKIQKLYAREILDSRADPTLEVVSILDSGDYGIASVPSGTSTSSSEAFELRDNDPRRYLGRGVLAAISRVNQEIASAVLDKPFTSILDLDKWLIDLDGTPEKKKLGANAILGVSMATTKALAASLRQPLYKYIADVIGNKEPLFIPSPVFNMINGGKHGAGNLDFQEFHIISSRLHPFAESLETGVVIYQTIKRLLARRGAIHSVGYEGGFAPNLFTNLDALEILQEAIIETNHKPGIDIELGLDIAANSFFKDNRYIIKDRSSPMEANEFIDYLRDLNNQYHLRLLEDAISEADWKSWINLTAELGNITTIVGDDLLATNSKLVKKAVADKACNGILVKLNEVGTVSETLEVIHQANAAGWKVVASHRSGETNDTFIADFAVGIGADYAKFGAPARGERVAKYNRLLAIETELTHPPVP</sequence>
<dbReference type="NCBIfam" id="TIGR01060">
    <property type="entry name" value="eno"/>
    <property type="match status" value="1"/>
</dbReference>
<dbReference type="CDD" id="cd03313">
    <property type="entry name" value="enolase"/>
    <property type="match status" value="1"/>
</dbReference>
<keyword evidence="9 12" id="KW-0479">Metal-binding</keyword>
<comment type="function">
    <text evidence="9">Catalyzes the reversible conversion of 2-phosphoglycerate (2-PG) into phosphoenolpyruvate (PEP). It is essential for the degradation of carbohydrates via glycolysis.</text>
</comment>
<dbReference type="SUPFAM" id="SSF54826">
    <property type="entry name" value="Enolase N-terminal domain-like"/>
    <property type="match status" value="1"/>
</dbReference>
<dbReference type="SFLD" id="SFLDG00178">
    <property type="entry name" value="enolase"/>
    <property type="match status" value="1"/>
</dbReference>
<evidence type="ECO:0000256" key="12">
    <source>
        <dbReference type="PIRSR" id="PIRSR001400-3"/>
    </source>
</evidence>
<feature type="binding site" evidence="11">
    <location>
        <position position="392"/>
    </location>
    <ligand>
        <name>substrate</name>
    </ligand>
</feature>
<feature type="binding site" evidence="9 12">
    <location>
        <position position="289"/>
    </location>
    <ligand>
        <name>Mg(2+)</name>
        <dbReference type="ChEBI" id="CHEBI:18420"/>
    </ligand>
</feature>
<dbReference type="Proteomes" id="UP000178176">
    <property type="component" value="Unassembled WGS sequence"/>
</dbReference>
<dbReference type="SMART" id="SM01193">
    <property type="entry name" value="Enolase_N"/>
    <property type="match status" value="1"/>
</dbReference>
<dbReference type="GO" id="GO:0000287">
    <property type="term" value="F:magnesium ion binding"/>
    <property type="evidence" value="ECO:0007669"/>
    <property type="project" value="UniProtKB-UniRule"/>
</dbReference>
<dbReference type="InterPro" id="IPR020811">
    <property type="entry name" value="Enolase_N"/>
</dbReference>
<feature type="binding site" evidence="9">
    <location>
        <position position="167"/>
    </location>
    <ligand>
        <name>(2R)-2-phosphoglycerate</name>
        <dbReference type="ChEBI" id="CHEBI:58289"/>
    </ligand>
</feature>
<keyword evidence="15" id="KW-0670">Pyruvate</keyword>
<comment type="subcellular location">
    <subcellularLocation>
        <location evidence="9">Cytoplasm</location>
    </subcellularLocation>
    <subcellularLocation>
        <location evidence="9">Secreted</location>
    </subcellularLocation>
    <subcellularLocation>
        <location evidence="9">Cell surface</location>
    </subcellularLocation>
    <text evidence="9">Fractions of enolase are present in both the cytoplasm and on the cell surface.</text>
</comment>
<evidence type="ECO:0000256" key="7">
    <source>
        <dbReference type="ARBA" id="ARBA00023152"/>
    </source>
</evidence>
<dbReference type="PRINTS" id="PR00148">
    <property type="entry name" value="ENOLASE"/>
</dbReference>
<feature type="binding site" evidence="9">
    <location>
        <position position="341"/>
    </location>
    <ligand>
        <name>(2R)-2-phosphoglycerate</name>
        <dbReference type="ChEBI" id="CHEBI:58289"/>
    </ligand>
</feature>
<dbReference type="GO" id="GO:0006096">
    <property type="term" value="P:glycolytic process"/>
    <property type="evidence" value="ECO:0007669"/>
    <property type="project" value="UniProtKB-UniRule"/>
</dbReference>
<reference evidence="15 16" key="1">
    <citation type="journal article" date="2016" name="Nat. Commun.">
        <title>Thousands of microbial genomes shed light on interconnected biogeochemical processes in an aquifer system.</title>
        <authorList>
            <person name="Anantharaman K."/>
            <person name="Brown C.T."/>
            <person name="Hug L.A."/>
            <person name="Sharon I."/>
            <person name="Castelle C.J."/>
            <person name="Probst A.J."/>
            <person name="Thomas B.C."/>
            <person name="Singh A."/>
            <person name="Wilkins M.J."/>
            <person name="Karaoz U."/>
            <person name="Brodie E.L."/>
            <person name="Williams K.H."/>
            <person name="Hubbard S.S."/>
            <person name="Banfield J.F."/>
        </authorList>
    </citation>
    <scope>NUCLEOTIDE SEQUENCE [LARGE SCALE GENOMIC DNA]</scope>
</reference>
<dbReference type="SFLD" id="SFLDF00002">
    <property type="entry name" value="enolase"/>
    <property type="match status" value="1"/>
</dbReference>
<dbReference type="InterPro" id="IPR000941">
    <property type="entry name" value="Enolase"/>
</dbReference>
<comment type="cofactor">
    <cofactor evidence="9">
        <name>Mg(2+)</name>
        <dbReference type="ChEBI" id="CHEBI:18420"/>
    </cofactor>
    <text evidence="9">Binds a second Mg(2+) ion via substrate during catalysis.</text>
</comment>
<feature type="binding site" evidence="9">
    <location>
        <position position="371"/>
    </location>
    <ligand>
        <name>(2R)-2-phosphoglycerate</name>
        <dbReference type="ChEBI" id="CHEBI:58289"/>
    </ligand>
</feature>
<feature type="binding site" evidence="11">
    <location>
        <position position="159"/>
    </location>
    <ligand>
        <name>substrate</name>
    </ligand>
</feature>
<dbReference type="Gene3D" id="3.30.390.10">
    <property type="entry name" value="Enolase-like, N-terminal domain"/>
    <property type="match status" value="1"/>
</dbReference>
<dbReference type="PIRSF" id="PIRSF001400">
    <property type="entry name" value="Enolase"/>
    <property type="match status" value="1"/>
</dbReference>
<keyword evidence="7 9" id="KW-0324">Glycolysis</keyword>
<evidence type="ECO:0000259" key="13">
    <source>
        <dbReference type="SMART" id="SM01192"/>
    </source>
</evidence>
<comment type="caution">
    <text evidence="15">The sequence shown here is derived from an EMBL/GenBank/DDBJ whole genome shotgun (WGS) entry which is preliminary data.</text>
</comment>
<dbReference type="AlphaFoldDB" id="A0A1F4YFN6"/>
<keyword evidence="5 9" id="KW-0964">Secreted</keyword>
<dbReference type="Pfam" id="PF00113">
    <property type="entry name" value="Enolase_C"/>
    <property type="match status" value="1"/>
</dbReference>
<organism evidence="15 16">
    <name type="scientific">Candidatus Amesbacteria bacterium RIFCSPHIGHO2_01_FULL_48_32b</name>
    <dbReference type="NCBI Taxonomy" id="1797253"/>
    <lineage>
        <taxon>Bacteria</taxon>
        <taxon>Candidatus Amesiibacteriota</taxon>
    </lineage>
</organism>
<dbReference type="PANTHER" id="PTHR11902">
    <property type="entry name" value="ENOLASE"/>
    <property type="match status" value="1"/>
</dbReference>
<proteinExistence type="inferred from homology"/>
<name>A0A1F4YFN6_9BACT</name>
<feature type="active site" description="Proton acceptor" evidence="9 10">
    <location>
        <position position="341"/>
    </location>
</feature>
<dbReference type="UniPathway" id="UPA00109">
    <property type="reaction ID" value="UER00187"/>
</dbReference>
<evidence type="ECO:0000256" key="1">
    <source>
        <dbReference type="ARBA" id="ARBA00005031"/>
    </source>
</evidence>
<dbReference type="InterPro" id="IPR020810">
    <property type="entry name" value="Enolase_C"/>
</dbReference>
<dbReference type="GO" id="GO:0009986">
    <property type="term" value="C:cell surface"/>
    <property type="evidence" value="ECO:0007669"/>
    <property type="project" value="UniProtKB-SubCell"/>
</dbReference>
<evidence type="ECO:0000256" key="6">
    <source>
        <dbReference type="ARBA" id="ARBA00022842"/>
    </source>
</evidence>
<dbReference type="GO" id="GO:0000015">
    <property type="term" value="C:phosphopyruvate hydratase complex"/>
    <property type="evidence" value="ECO:0007669"/>
    <property type="project" value="InterPro"/>
</dbReference>
<dbReference type="EMBL" id="MEXH01000008">
    <property type="protein sequence ID" value="OGC92732.1"/>
    <property type="molecule type" value="Genomic_DNA"/>
</dbReference>
<comment type="catalytic activity">
    <reaction evidence="9">
        <text>(2R)-2-phosphoglycerate = phosphoenolpyruvate + H2O</text>
        <dbReference type="Rhea" id="RHEA:10164"/>
        <dbReference type="ChEBI" id="CHEBI:15377"/>
        <dbReference type="ChEBI" id="CHEBI:58289"/>
        <dbReference type="ChEBI" id="CHEBI:58702"/>
        <dbReference type="EC" id="4.2.1.11"/>
    </reaction>
</comment>
<dbReference type="PANTHER" id="PTHR11902:SF1">
    <property type="entry name" value="ENOLASE"/>
    <property type="match status" value="1"/>
</dbReference>
<feature type="binding site" evidence="11">
    <location>
        <position position="289"/>
    </location>
    <ligand>
        <name>substrate</name>
    </ligand>
</feature>
<evidence type="ECO:0000259" key="14">
    <source>
        <dbReference type="SMART" id="SM01193"/>
    </source>
</evidence>
<evidence type="ECO:0000256" key="5">
    <source>
        <dbReference type="ARBA" id="ARBA00022525"/>
    </source>
</evidence>
<evidence type="ECO:0000256" key="9">
    <source>
        <dbReference type="HAMAP-Rule" id="MF_00318"/>
    </source>
</evidence>
<dbReference type="GO" id="GO:0004634">
    <property type="term" value="F:phosphopyruvate hydratase activity"/>
    <property type="evidence" value="ECO:0007669"/>
    <property type="project" value="UniProtKB-UniRule"/>
</dbReference>
<evidence type="ECO:0000256" key="2">
    <source>
        <dbReference type="ARBA" id="ARBA00009604"/>
    </source>
</evidence>
<dbReference type="SMART" id="SM01192">
    <property type="entry name" value="Enolase_C"/>
    <property type="match status" value="1"/>
</dbReference>
<feature type="domain" description="Enolase N-terminal" evidence="14">
    <location>
        <begin position="4"/>
        <end position="134"/>
    </location>
</feature>
<evidence type="ECO:0000256" key="10">
    <source>
        <dbReference type="PIRSR" id="PIRSR001400-1"/>
    </source>
</evidence>
<feature type="binding site" evidence="11">
    <location>
        <position position="168"/>
    </location>
    <ligand>
        <name>substrate</name>
    </ligand>
</feature>
<dbReference type="HAMAP" id="MF_00318">
    <property type="entry name" value="Enolase"/>
    <property type="match status" value="1"/>
</dbReference>
<keyword evidence="9" id="KW-0963">Cytoplasm</keyword>
<evidence type="ECO:0000256" key="3">
    <source>
        <dbReference type="ARBA" id="ARBA00012058"/>
    </source>
</evidence>
<dbReference type="SUPFAM" id="SSF51604">
    <property type="entry name" value="Enolase C-terminal domain-like"/>
    <property type="match status" value="1"/>
</dbReference>
<keyword evidence="8 9" id="KW-0456">Lyase</keyword>
<dbReference type="EC" id="4.2.1.11" evidence="3 9"/>
<evidence type="ECO:0000313" key="16">
    <source>
        <dbReference type="Proteomes" id="UP000178176"/>
    </source>
</evidence>
<evidence type="ECO:0000256" key="11">
    <source>
        <dbReference type="PIRSR" id="PIRSR001400-2"/>
    </source>
</evidence>
<dbReference type="Pfam" id="PF03952">
    <property type="entry name" value="Enolase_N"/>
    <property type="match status" value="1"/>
</dbReference>
<comment type="pathway">
    <text evidence="1 9">Carbohydrate degradation; glycolysis; pyruvate from D-glyceraldehyde 3-phosphate: step 4/5.</text>
</comment>
<comment type="cofactor">
    <cofactor evidence="12">
        <name>Mg(2+)</name>
        <dbReference type="ChEBI" id="CHEBI:18420"/>
    </cofactor>
    <text evidence="12">Mg(2+) is required for catalysis and for stabilizing the dimer.</text>
</comment>
<dbReference type="GO" id="GO:0005576">
    <property type="term" value="C:extracellular region"/>
    <property type="evidence" value="ECO:0007669"/>
    <property type="project" value="UniProtKB-SubCell"/>
</dbReference>
<feature type="binding site" evidence="11">
    <location>
        <position position="316"/>
    </location>
    <ligand>
        <name>substrate</name>
    </ligand>
</feature>
<gene>
    <name evidence="9" type="primary">eno</name>
    <name evidence="15" type="ORF">A2876_00015</name>
</gene>
<evidence type="ECO:0000313" key="15">
    <source>
        <dbReference type="EMBL" id="OGC92732.1"/>
    </source>
</evidence>
<keyword evidence="6 9" id="KW-0460">Magnesium</keyword>
<dbReference type="InterPro" id="IPR036849">
    <property type="entry name" value="Enolase-like_C_sf"/>
</dbReference>
<dbReference type="SFLD" id="SFLDS00001">
    <property type="entry name" value="Enolase"/>
    <property type="match status" value="1"/>
</dbReference>
<comment type="similarity">
    <text evidence="2 9">Belongs to the enolase family.</text>
</comment>
<feature type="active site" description="Proton donor" evidence="9 10">
    <location>
        <position position="209"/>
    </location>
</feature>
<feature type="binding site" evidence="11">
    <location>
        <begin position="368"/>
        <end position="371"/>
    </location>
    <ligand>
        <name>substrate</name>
    </ligand>
</feature>
<feature type="binding site" evidence="9 12">
    <location>
        <position position="246"/>
    </location>
    <ligand>
        <name>Mg(2+)</name>
        <dbReference type="ChEBI" id="CHEBI:18420"/>
    </ligand>
</feature>
<dbReference type="InterPro" id="IPR029017">
    <property type="entry name" value="Enolase-like_N"/>
</dbReference>
<feature type="binding site" evidence="9 12">
    <location>
        <position position="316"/>
    </location>
    <ligand>
        <name>Mg(2+)</name>
        <dbReference type="ChEBI" id="CHEBI:18420"/>
    </ligand>
</feature>
<protein>
    <recommendedName>
        <fullName evidence="4 9">Enolase</fullName>
        <ecNumber evidence="3 9">4.2.1.11</ecNumber>
    </recommendedName>
    <alternativeName>
        <fullName evidence="9">2-phospho-D-glycerate hydro-lyase</fullName>
    </alternativeName>
    <alternativeName>
        <fullName evidence="9">2-phosphoglycerate dehydratase</fullName>
    </alternativeName>
</protein>
<feature type="domain" description="Enolase C-terminal TIM barrel" evidence="13">
    <location>
        <begin position="143"/>
        <end position="419"/>
    </location>
</feature>
<evidence type="ECO:0000256" key="8">
    <source>
        <dbReference type="ARBA" id="ARBA00023239"/>
    </source>
</evidence>
<feature type="binding site" evidence="9">
    <location>
        <position position="370"/>
    </location>
    <ligand>
        <name>(2R)-2-phosphoglycerate</name>
        <dbReference type="ChEBI" id="CHEBI:58289"/>
    </ligand>
</feature>